<dbReference type="InterPro" id="IPR046162">
    <property type="entry name" value="DUF6164"/>
</dbReference>
<protein>
    <submittedName>
        <fullName evidence="2">DUF6164 family protein</fullName>
    </submittedName>
</protein>
<gene>
    <name evidence="2" type="ORF">O1D97_06550</name>
</gene>
<sequence length="115" mass="13379">MAKLVFALKYVPDEEAAAVRKMLSEHHIEFYETTAGRWQISLAALWVRHDADFQKARALIYEDQLKRQASYREQKIAFWPAIMSHLKENPIEFAFTLFAIVFVAGLSVLPFYLTL</sequence>
<organism evidence="2 3">
    <name type="scientific">Marinomonas phaeophyticola</name>
    <dbReference type="NCBI Taxonomy" id="3004091"/>
    <lineage>
        <taxon>Bacteria</taxon>
        <taxon>Pseudomonadati</taxon>
        <taxon>Pseudomonadota</taxon>
        <taxon>Gammaproteobacteria</taxon>
        <taxon>Oceanospirillales</taxon>
        <taxon>Oceanospirillaceae</taxon>
        <taxon>Marinomonas</taxon>
    </lineage>
</organism>
<keyword evidence="3" id="KW-1185">Reference proteome</keyword>
<dbReference type="Pfam" id="PF19661">
    <property type="entry name" value="DUF6164"/>
    <property type="match status" value="1"/>
</dbReference>
<keyword evidence="1" id="KW-0812">Transmembrane</keyword>
<evidence type="ECO:0000256" key="1">
    <source>
        <dbReference type="SAM" id="Phobius"/>
    </source>
</evidence>
<dbReference type="RefSeq" id="WP_269123988.1">
    <property type="nucleotide sequence ID" value="NZ_JAPUBN010000013.1"/>
</dbReference>
<keyword evidence="1" id="KW-1133">Transmembrane helix</keyword>
<dbReference type="EMBL" id="JAPUBN010000013">
    <property type="protein sequence ID" value="MCZ2721314.1"/>
    <property type="molecule type" value="Genomic_DNA"/>
</dbReference>
<dbReference type="Proteomes" id="UP001149719">
    <property type="component" value="Unassembled WGS sequence"/>
</dbReference>
<accession>A0ABT4JSI2</accession>
<comment type="caution">
    <text evidence="2">The sequence shown here is derived from an EMBL/GenBank/DDBJ whole genome shotgun (WGS) entry which is preliminary data.</text>
</comment>
<name>A0ABT4JSI2_9GAMM</name>
<feature type="transmembrane region" description="Helical" evidence="1">
    <location>
        <begin position="93"/>
        <end position="113"/>
    </location>
</feature>
<proteinExistence type="predicted"/>
<keyword evidence="1" id="KW-0472">Membrane</keyword>
<evidence type="ECO:0000313" key="3">
    <source>
        <dbReference type="Proteomes" id="UP001149719"/>
    </source>
</evidence>
<evidence type="ECO:0000313" key="2">
    <source>
        <dbReference type="EMBL" id="MCZ2721314.1"/>
    </source>
</evidence>
<reference evidence="2" key="1">
    <citation type="submission" date="2022-12" db="EMBL/GenBank/DDBJ databases">
        <title>Marinomonas 15G1-11 sp. nov, isolated from marine algae.</title>
        <authorList>
            <person name="Butt M."/>
            <person name="Choi D.G."/>
            <person name="Kim J.M."/>
            <person name="Lee J.K."/>
            <person name="Baek J.H."/>
            <person name="Jeon C.O."/>
        </authorList>
    </citation>
    <scope>NUCLEOTIDE SEQUENCE</scope>
    <source>
        <strain evidence="2">15G1-11</strain>
    </source>
</reference>